<dbReference type="AlphaFoldDB" id="A0A1G9LRT0"/>
<dbReference type="Proteomes" id="UP000214880">
    <property type="component" value="Unassembled WGS sequence"/>
</dbReference>
<sequence length="417" mass="47247">MSVALKQQPQELSLSEVGEKYPHFPRLVMLKTDIQRRGVHYTNRALRVADPAIHQLAGTHIFGTRDGILAHRPEAFILRDGTSVLTSPTPLEQNPYLVDLCDGRLVLLDAGVELEEIEYWTKPDYYNLTTSSGIPMSLVASARPQRLYLMPSRYCHFWSSQQECLFCDIVNNLKQQKAELNLPPRLKPSDVAETVRAALKEPGRFTAVCLTSGSDFHGAAPFDSEVDYYIEILKAVGDNFATPKFPSQLIATAFTENQLERIYQETGILSYTPDIEVLQERLFEWLCPGKARWVGYQEWKRRMIRAVGIFGRGYVNTCIVAGVELAQPHGYIDEDEALKVILEEAEDLASQGVSTVFTVWVPRPGSYLRGQKNASLEYYIRLAAGLHELRKKYNLPIDHDDYRRCGNHPDSDLARLL</sequence>
<dbReference type="Gene3D" id="3.20.20.70">
    <property type="entry name" value="Aldolase class I"/>
    <property type="match status" value="1"/>
</dbReference>
<dbReference type="InterPro" id="IPR013785">
    <property type="entry name" value="Aldolase_TIM"/>
</dbReference>
<accession>A0A1G9LRT0</accession>
<proteinExistence type="predicted"/>
<gene>
    <name evidence="1" type="ORF">SAMN04488502_101443</name>
</gene>
<name>A0A1G9LRT0_9FIRM</name>
<organism evidence="1 2">
    <name type="scientific">Dendrosporobacter quercicolus</name>
    <dbReference type="NCBI Taxonomy" id="146817"/>
    <lineage>
        <taxon>Bacteria</taxon>
        <taxon>Bacillati</taxon>
        <taxon>Bacillota</taxon>
        <taxon>Negativicutes</taxon>
        <taxon>Selenomonadales</taxon>
        <taxon>Sporomusaceae</taxon>
        <taxon>Dendrosporobacter</taxon>
    </lineage>
</organism>
<protein>
    <recommendedName>
        <fullName evidence="3">Radical SAM protein</fullName>
    </recommendedName>
</protein>
<evidence type="ECO:0008006" key="3">
    <source>
        <dbReference type="Google" id="ProtNLM"/>
    </source>
</evidence>
<keyword evidence="2" id="KW-1185">Reference proteome</keyword>
<dbReference type="NCBIfam" id="NF045502">
    <property type="entry name" value="variant_rSAM"/>
    <property type="match status" value="1"/>
</dbReference>
<evidence type="ECO:0000313" key="1">
    <source>
        <dbReference type="EMBL" id="SDL64471.1"/>
    </source>
</evidence>
<dbReference type="InterPro" id="IPR058240">
    <property type="entry name" value="rSAM_sf"/>
</dbReference>
<dbReference type="SUPFAM" id="SSF102114">
    <property type="entry name" value="Radical SAM enzymes"/>
    <property type="match status" value="1"/>
</dbReference>
<dbReference type="RefSeq" id="WP_092067837.1">
    <property type="nucleotide sequence ID" value="NZ_FNHB01000001.1"/>
</dbReference>
<dbReference type="STRING" id="146817.SAMN04488502_101443"/>
<reference evidence="1 2" key="1">
    <citation type="submission" date="2016-10" db="EMBL/GenBank/DDBJ databases">
        <authorList>
            <person name="de Groot N.N."/>
        </authorList>
    </citation>
    <scope>NUCLEOTIDE SEQUENCE [LARGE SCALE GENOMIC DNA]</scope>
    <source>
        <strain evidence="1 2">DSM 1736</strain>
    </source>
</reference>
<dbReference type="OrthoDB" id="5391057at2"/>
<evidence type="ECO:0000313" key="2">
    <source>
        <dbReference type="Proteomes" id="UP000214880"/>
    </source>
</evidence>
<dbReference type="EMBL" id="FNHB01000001">
    <property type="protein sequence ID" value="SDL64471.1"/>
    <property type="molecule type" value="Genomic_DNA"/>
</dbReference>